<dbReference type="OrthoDB" id="6363067at2759"/>
<feature type="domain" description="LEM" evidence="2">
    <location>
        <begin position="8"/>
        <end position="52"/>
    </location>
</feature>
<dbReference type="Gene3D" id="1.10.720.40">
    <property type="match status" value="1"/>
</dbReference>
<dbReference type="FunFam" id="1.10.720.40:FF:000001">
    <property type="entry name" value="LEM domain containing 2, isoform CRA_a"/>
    <property type="match status" value="1"/>
</dbReference>
<dbReference type="SUPFAM" id="SSF63451">
    <property type="entry name" value="LEM domain"/>
    <property type="match status" value="1"/>
</dbReference>
<name>A0A2T7NTV7_POMCA</name>
<organism evidence="3 4">
    <name type="scientific">Pomacea canaliculata</name>
    <name type="common">Golden apple snail</name>
    <dbReference type="NCBI Taxonomy" id="400727"/>
    <lineage>
        <taxon>Eukaryota</taxon>
        <taxon>Metazoa</taxon>
        <taxon>Spiralia</taxon>
        <taxon>Lophotrochozoa</taxon>
        <taxon>Mollusca</taxon>
        <taxon>Gastropoda</taxon>
        <taxon>Caenogastropoda</taxon>
        <taxon>Architaenioglossa</taxon>
        <taxon>Ampullarioidea</taxon>
        <taxon>Ampullariidae</taxon>
        <taxon>Pomacea</taxon>
    </lineage>
</organism>
<gene>
    <name evidence="3" type="ORF">C0Q70_15093</name>
</gene>
<feature type="region of interest" description="Disordered" evidence="1">
    <location>
        <begin position="51"/>
        <end position="70"/>
    </location>
</feature>
<reference evidence="3 4" key="1">
    <citation type="submission" date="2018-04" db="EMBL/GenBank/DDBJ databases">
        <title>The genome of golden apple snail Pomacea canaliculata provides insight into stress tolerance and invasive adaptation.</title>
        <authorList>
            <person name="Liu C."/>
            <person name="Liu B."/>
            <person name="Ren Y."/>
            <person name="Zhang Y."/>
            <person name="Wang H."/>
            <person name="Li S."/>
            <person name="Jiang F."/>
            <person name="Yin L."/>
            <person name="Zhang G."/>
            <person name="Qian W."/>
            <person name="Fan W."/>
        </authorList>
    </citation>
    <scope>NUCLEOTIDE SEQUENCE [LARGE SCALE GENOMIC DNA]</scope>
    <source>
        <strain evidence="3">SZHN2017</strain>
        <tissue evidence="3">Muscle</tissue>
    </source>
</reference>
<evidence type="ECO:0000256" key="1">
    <source>
        <dbReference type="SAM" id="MobiDB-lite"/>
    </source>
</evidence>
<keyword evidence="4" id="KW-1185">Reference proteome</keyword>
<dbReference type="Pfam" id="PF03020">
    <property type="entry name" value="LEM"/>
    <property type="match status" value="1"/>
</dbReference>
<dbReference type="EMBL" id="PZQS01000009">
    <property type="protein sequence ID" value="PVD24609.1"/>
    <property type="molecule type" value="Genomic_DNA"/>
</dbReference>
<proteinExistence type="predicted"/>
<accession>A0A2T7NTV7</accession>
<comment type="caution">
    <text evidence="3">The sequence shown here is derived from an EMBL/GenBank/DDBJ whole genome shotgun (WGS) entry which is preliminary data.</text>
</comment>
<dbReference type="PROSITE" id="PS50954">
    <property type="entry name" value="LEM"/>
    <property type="match status" value="1"/>
</dbReference>
<sequence>MPPLRQIPDSIKALSDQELADQLIAHNVTLGPILPSTRRVYEIKLYELQTGEKPAPASPYPPVDEDDDKG</sequence>
<dbReference type="CDD" id="cd12940">
    <property type="entry name" value="LEM_LAP2_LEMD1"/>
    <property type="match status" value="1"/>
</dbReference>
<dbReference type="Proteomes" id="UP000245119">
    <property type="component" value="Linkage Group LG9"/>
</dbReference>
<dbReference type="InterPro" id="IPR003887">
    <property type="entry name" value="LEM_dom"/>
</dbReference>
<evidence type="ECO:0000259" key="2">
    <source>
        <dbReference type="PROSITE" id="PS50954"/>
    </source>
</evidence>
<dbReference type="InterPro" id="IPR051656">
    <property type="entry name" value="LEM_domain"/>
</dbReference>
<protein>
    <recommendedName>
        <fullName evidence="2">LEM domain-containing protein</fullName>
    </recommendedName>
</protein>
<dbReference type="InterPro" id="IPR011015">
    <property type="entry name" value="LEM/LEM-like_dom_sf"/>
</dbReference>
<dbReference type="SMART" id="SM00540">
    <property type="entry name" value="LEM"/>
    <property type="match status" value="1"/>
</dbReference>
<evidence type="ECO:0000313" key="4">
    <source>
        <dbReference type="Proteomes" id="UP000245119"/>
    </source>
</evidence>
<evidence type="ECO:0000313" key="3">
    <source>
        <dbReference type="EMBL" id="PVD24609.1"/>
    </source>
</evidence>
<dbReference type="PANTHER" id="PTHR12019">
    <property type="entry name" value="LAMINA-ASSOCIATED POLYPEPTIDE THYMOPOIETIN"/>
    <property type="match status" value="1"/>
</dbReference>
<dbReference type="AlphaFoldDB" id="A0A2T7NTV7"/>
<dbReference type="PANTHER" id="PTHR12019:SF9">
    <property type="entry name" value="THYMOPOIETIN"/>
    <property type="match status" value="1"/>
</dbReference>